<dbReference type="CDD" id="cd06223">
    <property type="entry name" value="PRTases_typeI"/>
    <property type="match status" value="1"/>
</dbReference>
<dbReference type="PANTHER" id="PTHR43864:SF2">
    <property type="entry name" value="PUR OPERON REPRESSOR"/>
    <property type="match status" value="1"/>
</dbReference>
<dbReference type="InterPro" id="IPR029057">
    <property type="entry name" value="PRTase-like"/>
</dbReference>
<name>D5EFE4_AMICL</name>
<proteinExistence type="predicted"/>
<keyword evidence="3" id="KW-0808">Transferase</keyword>
<dbReference type="InterPro" id="IPR000836">
    <property type="entry name" value="PRTase_dom"/>
</dbReference>
<dbReference type="GO" id="GO:0016757">
    <property type="term" value="F:glycosyltransferase activity"/>
    <property type="evidence" value="ECO:0007669"/>
    <property type="project" value="UniProtKB-KW"/>
</dbReference>
<evidence type="ECO:0000313" key="3">
    <source>
        <dbReference type="EMBL" id="ADE57276.1"/>
    </source>
</evidence>
<dbReference type="RefSeq" id="WP_013048539.1">
    <property type="nucleotide sequence ID" value="NC_014011.1"/>
</dbReference>
<evidence type="ECO:0000259" key="2">
    <source>
        <dbReference type="Pfam" id="PF09182"/>
    </source>
</evidence>
<reference evidence="3 4" key="1">
    <citation type="journal article" date="2010" name="Stand. Genomic Sci.">
        <title>Complete genome sequence of Aminobacterium colombiense type strain (ALA-1).</title>
        <authorList>
            <person name="Chertkov O."/>
            <person name="Sikorski J."/>
            <person name="Brambilla E."/>
            <person name="Lapidus A."/>
            <person name="Copeland A."/>
            <person name="Glavina Del Rio T."/>
            <person name="Nolan M."/>
            <person name="Lucas S."/>
            <person name="Tice H."/>
            <person name="Cheng J.F."/>
            <person name="Han C."/>
            <person name="Detter J.C."/>
            <person name="Bruce D."/>
            <person name="Tapia R."/>
            <person name="Goodwin L."/>
            <person name="Pitluck S."/>
            <person name="Liolios K."/>
            <person name="Ivanova N."/>
            <person name="Mavromatis K."/>
            <person name="Ovchinnikova G."/>
            <person name="Pati A."/>
            <person name="Chen A."/>
            <person name="Palaniappan K."/>
            <person name="Land M."/>
            <person name="Hauser L."/>
            <person name="Chang Y.J."/>
            <person name="Jeffries C.D."/>
            <person name="Spring S."/>
            <person name="Rohde M."/>
            <person name="Goker M."/>
            <person name="Bristow J."/>
            <person name="Eisen J.A."/>
            <person name="Markowitz V."/>
            <person name="Hugenholtz P."/>
            <person name="Kyrpides N.C."/>
            <person name="Klenk H.P."/>
        </authorList>
    </citation>
    <scope>NUCLEOTIDE SEQUENCE [LARGE SCALE GENOMIC DNA]</scope>
    <source>
        <strain evidence="4">DSM 12261 / ALA-1</strain>
    </source>
</reference>
<keyword evidence="4" id="KW-1185">Reference proteome</keyword>
<dbReference type="GO" id="GO:0003677">
    <property type="term" value="F:DNA binding"/>
    <property type="evidence" value="ECO:0007669"/>
    <property type="project" value="InterPro"/>
</dbReference>
<dbReference type="KEGG" id="aco:Amico_1153"/>
<keyword evidence="3" id="KW-0328">Glycosyltransferase</keyword>
<sequence length="263" mass="28420">MKGQRTERLIRTVCRFLTTPSRQISLTALSNDFGVSKTVISDDVVLIDSALTQEGLGGIQVDRGRTGGASFIPSMSENVKGQLFLEIKDLLSQEDRILPGGLIYYSDILFNPYYASRLGLIMATYFQATKPDIVMTTEVKGIPLGLFTAHALGVPLAVCRFRNRPSDGSAVAVHFPTKTGEVRAMYMGTKQLERGSRVLIVDDFMRGGSTAAGMLLVAKEFGAEVCGIGVFLASAEPEIKAVSDYTALFSLKSMGKSTPEVAF</sequence>
<protein>
    <submittedName>
        <fullName evidence="3">Phosphoribosyltransferase</fullName>
    </submittedName>
</protein>
<dbReference type="GO" id="GO:0006355">
    <property type="term" value="P:regulation of DNA-templated transcription"/>
    <property type="evidence" value="ECO:0007669"/>
    <property type="project" value="InterPro"/>
</dbReference>
<dbReference type="InterPro" id="IPR050118">
    <property type="entry name" value="Pur/Pyrimidine_PRTase"/>
</dbReference>
<dbReference type="Gene3D" id="3.40.50.2020">
    <property type="match status" value="1"/>
</dbReference>
<dbReference type="Pfam" id="PF09182">
    <property type="entry name" value="PuR_N"/>
    <property type="match status" value="1"/>
</dbReference>
<dbReference type="Gene3D" id="1.10.10.10">
    <property type="entry name" value="Winged helix-like DNA-binding domain superfamily/Winged helix DNA-binding domain"/>
    <property type="match status" value="1"/>
</dbReference>
<feature type="domain" description="Phosphoribosyltransferase" evidence="1">
    <location>
        <begin position="121"/>
        <end position="250"/>
    </location>
</feature>
<dbReference type="STRING" id="572547.Amico_1153"/>
<dbReference type="EMBL" id="CP001997">
    <property type="protein sequence ID" value="ADE57276.1"/>
    <property type="molecule type" value="Genomic_DNA"/>
</dbReference>
<dbReference type="eggNOG" id="COG0503">
    <property type="taxonomic scope" value="Bacteria"/>
</dbReference>
<dbReference type="InterPro" id="IPR036388">
    <property type="entry name" value="WH-like_DNA-bd_sf"/>
</dbReference>
<dbReference type="Proteomes" id="UP000002366">
    <property type="component" value="Chromosome"/>
</dbReference>
<dbReference type="OrthoDB" id="4213751at2"/>
<dbReference type="InterPro" id="IPR015265">
    <property type="entry name" value="PuR_N"/>
</dbReference>
<evidence type="ECO:0000313" key="4">
    <source>
        <dbReference type="Proteomes" id="UP000002366"/>
    </source>
</evidence>
<dbReference type="HOGENOM" id="CLU_088227_0_0_0"/>
<accession>D5EFE4</accession>
<evidence type="ECO:0000259" key="1">
    <source>
        <dbReference type="Pfam" id="PF00156"/>
    </source>
</evidence>
<dbReference type="PANTHER" id="PTHR43864">
    <property type="entry name" value="HYPOXANTHINE/GUANINE PHOSPHORIBOSYLTRANSFERASE"/>
    <property type="match status" value="1"/>
</dbReference>
<feature type="domain" description="Bacterial purine repressor N-terminal" evidence="2">
    <location>
        <begin position="4"/>
        <end position="73"/>
    </location>
</feature>
<dbReference type="InterPro" id="IPR036390">
    <property type="entry name" value="WH_DNA-bd_sf"/>
</dbReference>
<gene>
    <name evidence="3" type="ordered locus">Amico_1153</name>
</gene>
<organism evidence="3 4">
    <name type="scientific">Aminobacterium colombiense (strain DSM 12261 / ALA-1)</name>
    <dbReference type="NCBI Taxonomy" id="572547"/>
    <lineage>
        <taxon>Bacteria</taxon>
        <taxon>Thermotogati</taxon>
        <taxon>Synergistota</taxon>
        <taxon>Synergistia</taxon>
        <taxon>Synergistales</taxon>
        <taxon>Aminobacteriaceae</taxon>
        <taxon>Aminobacterium</taxon>
    </lineage>
</organism>
<dbReference type="AlphaFoldDB" id="D5EFE4"/>
<dbReference type="SUPFAM" id="SSF53271">
    <property type="entry name" value="PRTase-like"/>
    <property type="match status" value="1"/>
</dbReference>
<dbReference type="Pfam" id="PF00156">
    <property type="entry name" value="Pribosyltran"/>
    <property type="match status" value="1"/>
</dbReference>
<dbReference type="SUPFAM" id="SSF46785">
    <property type="entry name" value="Winged helix' DNA-binding domain"/>
    <property type="match status" value="1"/>
</dbReference>